<organism evidence="3 4">
    <name type="scientific">Aeromicrobium erythreum</name>
    <dbReference type="NCBI Taxonomy" id="2041"/>
    <lineage>
        <taxon>Bacteria</taxon>
        <taxon>Bacillati</taxon>
        <taxon>Actinomycetota</taxon>
        <taxon>Actinomycetes</taxon>
        <taxon>Propionibacteriales</taxon>
        <taxon>Nocardioidaceae</taxon>
        <taxon>Aeromicrobium</taxon>
    </lineage>
</organism>
<feature type="domain" description="Alpha/beta hydrolase fold-3" evidence="2">
    <location>
        <begin position="72"/>
        <end position="269"/>
    </location>
</feature>
<dbReference type="InterPro" id="IPR050300">
    <property type="entry name" value="GDXG_lipolytic_enzyme"/>
</dbReference>
<dbReference type="KEGG" id="aer:AERYTH_04445"/>
<dbReference type="PANTHER" id="PTHR48081:SF8">
    <property type="entry name" value="ALPHA_BETA HYDROLASE FOLD-3 DOMAIN-CONTAINING PROTEIN-RELATED"/>
    <property type="match status" value="1"/>
</dbReference>
<dbReference type="Gene3D" id="3.40.50.1820">
    <property type="entry name" value="alpha/beta hydrolase"/>
    <property type="match status" value="1"/>
</dbReference>
<dbReference type="Pfam" id="PF07859">
    <property type="entry name" value="Abhydrolase_3"/>
    <property type="match status" value="1"/>
</dbReference>
<name>A0A0U4D722_9ACTN</name>
<evidence type="ECO:0000313" key="4">
    <source>
        <dbReference type="Proteomes" id="UP000067689"/>
    </source>
</evidence>
<dbReference type="OrthoDB" id="3181909at2"/>
<dbReference type="GO" id="GO:0016787">
    <property type="term" value="F:hydrolase activity"/>
    <property type="evidence" value="ECO:0007669"/>
    <property type="project" value="UniProtKB-KW"/>
</dbReference>
<reference evidence="3 4" key="1">
    <citation type="journal article" date="1991" name="Int. J. Syst. Bacteriol.">
        <title>Description of the erythromycin-producing bacterium Arthrobacter sp. strain NRRL B-3381 as Aeromicrobium erythreum gen. nov., sp. nov.</title>
        <authorList>
            <person name="Miller E.S."/>
            <person name="Woese C.R."/>
            <person name="Brenner S."/>
        </authorList>
    </citation>
    <scope>NUCLEOTIDE SEQUENCE [LARGE SCALE GENOMIC DNA]</scope>
    <source>
        <strain evidence="3 4">AR18</strain>
    </source>
</reference>
<dbReference type="PATRIC" id="fig|2041.4.peg.928"/>
<dbReference type="SUPFAM" id="SSF53474">
    <property type="entry name" value="alpha/beta-Hydrolases"/>
    <property type="match status" value="1"/>
</dbReference>
<dbReference type="InterPro" id="IPR029058">
    <property type="entry name" value="AB_hydrolase_fold"/>
</dbReference>
<evidence type="ECO:0000256" key="1">
    <source>
        <dbReference type="ARBA" id="ARBA00022801"/>
    </source>
</evidence>
<sequence>MTLHPQARAYLDALGTDDTPLDVELVRTMRSVSREAALAEPVRTEVDHVADVDADGVPCRLYRPAAGAPVALYVHGGGWVLHDLETHDSFCRYLADTTGWALLAVDYRLAPEHPYPAPLDDVERAARWLRAHGDSLDVDTAWVAGIGDSAGANLVAGLCVRDPRLLDHQVLLYPVTDRRAPLDPALENAALDLASMTWMWDAYAADDVADRPDVSVARATNLADHPPAVVVTCEHDVLRDQGEAYAAALADAGVPVMAVRALGMIHSFWRQPEVFDAARSTVAAVGAWLDAARASSRTP</sequence>
<dbReference type="STRING" id="2041.AERYTH_04445"/>
<dbReference type="EMBL" id="CP011502">
    <property type="protein sequence ID" value="ALX04002.1"/>
    <property type="molecule type" value="Genomic_DNA"/>
</dbReference>
<protein>
    <recommendedName>
        <fullName evidence="2">Alpha/beta hydrolase fold-3 domain-containing protein</fullName>
    </recommendedName>
</protein>
<dbReference type="InterPro" id="IPR013094">
    <property type="entry name" value="AB_hydrolase_3"/>
</dbReference>
<accession>A0A0U4D722</accession>
<evidence type="ECO:0000259" key="2">
    <source>
        <dbReference type="Pfam" id="PF07859"/>
    </source>
</evidence>
<proteinExistence type="predicted"/>
<keyword evidence="1" id="KW-0378">Hydrolase</keyword>
<keyword evidence="4" id="KW-1185">Reference proteome</keyword>
<evidence type="ECO:0000313" key="3">
    <source>
        <dbReference type="EMBL" id="ALX04002.1"/>
    </source>
</evidence>
<dbReference type="RefSeq" id="WP_067855173.1">
    <property type="nucleotide sequence ID" value="NZ_CP011502.1"/>
</dbReference>
<dbReference type="Proteomes" id="UP000067689">
    <property type="component" value="Chromosome"/>
</dbReference>
<dbReference type="PANTHER" id="PTHR48081">
    <property type="entry name" value="AB HYDROLASE SUPERFAMILY PROTEIN C4A8.06C"/>
    <property type="match status" value="1"/>
</dbReference>
<dbReference type="AlphaFoldDB" id="A0A0U4D722"/>
<gene>
    <name evidence="3" type="ORF">AERYTH_04445</name>
</gene>